<feature type="signal peptide" evidence="1">
    <location>
        <begin position="1"/>
        <end position="40"/>
    </location>
</feature>
<organism evidence="3 4">
    <name type="scientific">Selenomonas artemidis F0399</name>
    <dbReference type="NCBI Taxonomy" id="749551"/>
    <lineage>
        <taxon>Bacteria</taxon>
        <taxon>Bacillati</taxon>
        <taxon>Bacillota</taxon>
        <taxon>Negativicutes</taxon>
        <taxon>Selenomonadales</taxon>
        <taxon>Selenomonadaceae</taxon>
        <taxon>Selenomonas</taxon>
    </lineage>
</organism>
<protein>
    <submittedName>
        <fullName evidence="3">Outer membrane autotransporter barrel domain protein</fullName>
    </submittedName>
</protein>
<dbReference type="Proteomes" id="UP000004633">
    <property type="component" value="Unassembled WGS sequence"/>
</dbReference>
<sequence>MHEEEDIMFKGMKAQRRLAFGVALTLSAGGGLLFSPSVQAAEEHSATIDSNQAGGVNGTGLTGYSSNNHITFTGNDTSPEVHGNIYGAKTDDATNVTSNTITINGLDMIGYGIYGGWTSLGSATGNTVNYTLGSLVGGTVNGGYVDNAAGGSASDNHVTISGTNLGSSTMDVHGGLSKGTGDAKDNTVDFGSTSRAQYVFGGYLTNETAKGEASRNTVAISGGSVNTVWGGATDGRGKLHHNTVTISGGTVANVYGGQIDNANTESEASENTVTITGNSGNISKVYGGHANKAGGATKNTVNVSGGSASNLYGGYAVQTGAASENTVNVSGGSASTIYGGYGKSSGAVKDNTVNISDTGTVTTVYGGYTNNGGAADGNKVNISGGTINGTIRGGYTDAGGSANGNKVTISGGTGIGRVYGGEAKRSDGSASNNEIVISGGSFNTNSVITGGLNSAGSSTYSGSVTGNSIKITGGIFGTGTAITGGTASGTPGGGAPLVNGHTVTLGDKETGEFNATLTGASIWGSYRGTNYASSAEQVKGNTLNVNAKGISLTQLRNFENYNFNLTKNISNGDTMITITESMTGAKYDWSKINLDVSEWTKDASKFGRSTVDLMRHSSGSDIIIDKDTYQGVKTGVSGDFEYTVRPDNDSTSGMFDKATQYIRANVDRFQHARGVYNGAVRPSDGNVYGGYSSGKNTTTDNRLKVTGLPTGNLTAVYGGYTDNASGDGTKDSTQNTVTITSSVDTTKTIDSVYGGYTKAASGKASENKATIENGNITGNVVGGFANGSGSAAENIVNLYGGTIGGSVYGGQSTSGATTKNTVNIGDGEHALAKTHANDVGVTGTIYGGSGADKTGNTLNVRAAGYKAGNIANFDQVNFSFNQTMASDDTLLTLTNNGTDKTKLDWSKIGFGDLNADGTLQSGRLKLKLLSGEADGLQIANYTGSESVTLTADGKYERGIYADGTTANGTRTATNIFAVNNQIKGANVVFDAASTRPADGDVYGGYSSGGNTTTENTVTIKALPTAGLNNIYGAMTDTTTATAHSTHNKVNIESTVGTAETIGNVYGGYTRATTGDATHNTVNLRGGHITGDVYGGKADGTGVTTNNTVNIEGTGITVGGVIAGGNKDDKTENKLNVRGTASAKTIEKFDIITFALNAVKAGGDAMLTLNDSDDAASEVTTTTLDWSKLKVENGTGGTASTYESTWTLMHAGGNDKLDFGTTYDHAKEYGAADGDYELTVDKNADNTKVTATGYRFRNNTEAAYTATDQNHAVVWGGRSDKGNTVENNTLTVSGGEITDGVYGGLATKGAAESTAQNNTLHLTGGTINDAFGGASYSNFDTPATRMSAGRAIGNRVVLEFASTATPAEKVHSVTGGYGATATDNTVEIKSGKVDDGVIGGAAKNGTAERNTVTVADGVIGTTVTGGYGATAVDNTVEIKAGTVSGADFNNQHVAALGGHSETDHGTASQNYVSVSGGTISGGVIGGAAKNGTAERNTVAVADGTTITGAVAGGGSYDFTARDNTGSGSGSYNVVHIGDNVALNRRDISGNPDINQNVQGGQGAAANYNSVSIGASDLNNNKYIKMDVGGGYGGTANYNMVTLNGTVVSGDVTGGRATNGDAVGNTISLTDGYVMGKIYGGVVNATHRSLNNTLAIRGFNTKVGDIDNASIQNLHFYIPADTTSDVRDTMLYIKNALTTGKDLRGMNIGVALAGNRPTLGLGDTISLVKTYKNNSTADADAVPLTTDDTLVNRTEGMQGVSLRYGFDLMKGADNELVAKVNSVALNEQTKSLVETRAASAALINSGADLLTDSSMNAAIEAASVAPRTVPGGSNDFNLWAAQGGSSLRLNSGSHVDAKGWNINLGFAKKAAAGRNTITYGPFLEYGRGTYDSYLDDGTHGDGKTSYFGGGVMAKVQSAGGTYVEGSLRAGRVKSDYNGNISGTNTGYDNSSTYYAAHIGIGQEKELKNGSTIEGYAKYFYAHQGGNTTTLRTGETYEFDSVNSNRIRIGTRYTHKMPRSGAFYTGLAYEYEFGSEAGASYQGYSTPSPSLKGSTGILELGYRFTPKESRVSYGVNLMGMTGKRRGITGGVQMTWAF</sequence>
<accession>E7N147</accession>
<name>E7N147_9FIRM</name>
<dbReference type="InterPro" id="IPR036709">
    <property type="entry name" value="Autotransporte_beta_dom_sf"/>
</dbReference>
<dbReference type="InterPro" id="IPR005546">
    <property type="entry name" value="Autotransporte_beta"/>
</dbReference>
<keyword evidence="4" id="KW-1185">Reference proteome</keyword>
<dbReference type="STRING" id="749551.HMPREF9555_00698"/>
<dbReference type="SUPFAM" id="SSF103515">
    <property type="entry name" value="Autotransporter"/>
    <property type="match status" value="1"/>
</dbReference>
<keyword evidence="1" id="KW-0732">Signal</keyword>
<reference evidence="3 4" key="1">
    <citation type="submission" date="2010-08" db="EMBL/GenBank/DDBJ databases">
        <authorList>
            <person name="Weinstock G."/>
            <person name="Sodergren E."/>
            <person name="Clifton S."/>
            <person name="Fulton L."/>
            <person name="Fulton B."/>
            <person name="Courtney L."/>
            <person name="Fronick C."/>
            <person name="Harrison M."/>
            <person name="Strong C."/>
            <person name="Farmer C."/>
            <person name="Delahaunty K."/>
            <person name="Markovic C."/>
            <person name="Hall O."/>
            <person name="Minx P."/>
            <person name="Tomlinson C."/>
            <person name="Mitreva M."/>
            <person name="Hou S."/>
            <person name="Chen J."/>
            <person name="Wollam A."/>
            <person name="Pepin K.H."/>
            <person name="Johnson M."/>
            <person name="Bhonagiri V."/>
            <person name="Zhang X."/>
            <person name="Suruliraj S."/>
            <person name="Warren W."/>
            <person name="Chinwalla A."/>
            <person name="Mardis E.R."/>
            <person name="Wilson R.K."/>
        </authorList>
    </citation>
    <scope>NUCLEOTIDE SEQUENCE [LARGE SCALE GENOMIC DNA]</scope>
    <source>
        <strain evidence="3 4">F0399</strain>
    </source>
</reference>
<comment type="caution">
    <text evidence="3">The sequence shown here is derived from an EMBL/GenBank/DDBJ whole genome shotgun (WGS) entry which is preliminary data.</text>
</comment>
<dbReference type="HOGENOM" id="CLU_232472_0_0_9"/>
<dbReference type="SMART" id="SM00869">
    <property type="entry name" value="Autotransporter"/>
    <property type="match status" value="1"/>
</dbReference>
<dbReference type="PROSITE" id="PS51208">
    <property type="entry name" value="AUTOTRANSPORTER"/>
    <property type="match status" value="1"/>
</dbReference>
<evidence type="ECO:0000259" key="2">
    <source>
        <dbReference type="PROSITE" id="PS51208"/>
    </source>
</evidence>
<gene>
    <name evidence="3" type="ORF">HMPREF9555_00698</name>
</gene>
<feature type="domain" description="Autotransporter" evidence="2">
    <location>
        <begin position="1829"/>
        <end position="2094"/>
    </location>
</feature>
<evidence type="ECO:0000256" key="1">
    <source>
        <dbReference type="SAM" id="SignalP"/>
    </source>
</evidence>
<feature type="chain" id="PRO_5003222096" evidence="1">
    <location>
        <begin position="41"/>
        <end position="2094"/>
    </location>
</feature>
<evidence type="ECO:0000313" key="3">
    <source>
        <dbReference type="EMBL" id="EFW30068.1"/>
    </source>
</evidence>
<evidence type="ECO:0000313" key="4">
    <source>
        <dbReference type="Proteomes" id="UP000004633"/>
    </source>
</evidence>
<proteinExistence type="predicted"/>
<dbReference type="EMBL" id="AECV01000009">
    <property type="protein sequence ID" value="EFW30068.1"/>
    <property type="molecule type" value="Genomic_DNA"/>
</dbReference>